<evidence type="ECO:0000256" key="4">
    <source>
        <dbReference type="SAM" id="Coils"/>
    </source>
</evidence>
<dbReference type="AlphaFoldDB" id="A0A448YQC5"/>
<dbReference type="STRING" id="13370.A0A448YQC5"/>
<evidence type="ECO:0000256" key="2">
    <source>
        <dbReference type="ARBA" id="ARBA00018687"/>
    </source>
</evidence>
<feature type="coiled-coil region" evidence="4">
    <location>
        <begin position="888"/>
        <end position="915"/>
    </location>
</feature>
<proteinExistence type="inferred from homology"/>
<dbReference type="InParanoid" id="A0A448YQC5"/>
<dbReference type="GO" id="GO:0030915">
    <property type="term" value="C:Smc5-Smc6 complex"/>
    <property type="evidence" value="ECO:0007669"/>
    <property type="project" value="TreeGrafter"/>
</dbReference>
<reference evidence="6 7" key="1">
    <citation type="submission" date="2018-12" db="EMBL/GenBank/DDBJ databases">
        <authorList>
            <person name="Tiukova I."/>
            <person name="Dainat J."/>
        </authorList>
    </citation>
    <scope>NUCLEOTIDE SEQUENCE [LARGE SCALE GENOMIC DNA]</scope>
</reference>
<sequence length="1092" mass="126250">MSRTASQLDLREYLPKRLKTRQKVDLSQYRAGSIIRAKLSNFMSYSLTEFHFGPKMNLIIGPNGSGKSTFVCAVCLALAGKLENLGKSSMTLDQFIKTDANSGYIELELKGAKDNETIIIDRKLVRGSKSTWNVDGRPTNESAVKKMLKDYNIQLGNLCQFLPQDRVARFASLKPEELLKEIERLYRDGELLIQHERLIELYSERKDKLKMIDEFQNRLKGLEEKHESLKEHAQKMKEYRQLEEEYKKLEKAEKYIIVTSKKERRNQLREVYIEKGRQLDEYRKQTEPWKEKLNSSDQTARETTEQIENFKEKQATYRRLVDDKMRELDGIEKEINKLQDSKEDLSTRLEARMKKLGDLAVQYERCKEAWEGISVLEEEEVGKLREERGRLQEQQQEKAEEIARIEEGRVPKARENGRFNIRIKELEKQLSSSDRLLTLDYRRYSNVIDSVKLLRREAGRLGIQYFEPPLVSIRVKDKRIAPVMERVIRNTNMTAFTVGNRPEYDKLTKFLYDDHSQVGRGVGVRTLGINSNTEPNVPRSVLKSLGFDGYLIDFIEGPKEVITMLCENENLQNTPISLAELPSDKLDKIVHEISHGGRYSFSRFVAGDSIYTFLHSSFGSRQTSTTIRPIPNFSNIFTDSISTEQKEKVKNEIEELKNQINKNKEEIEACSGELQSKKNENEVLLEKVHAVRAKLKLYARQVKTKVKYETQLSTLKDSIKLEKRNIKKLKRQGKENQMDKTLDSILMLEKSRISILAEIGPVMGKMSQLDEEIMKCEVLRIQEENKANAIEELSKSIVSSLQQLKEDKDKAKKEFTDMNVEYKEMLKKYKELLMTYSEEVKEELRKTVEDLDNRGLMTEEGIDGELGRVRSNIKLRRNRGGGYSVEMLEENERSISELKRNIEEHEGIVNGFSEEIDEILPAWKPKLESVVQTIATDFGENLRSVANAGDVQLDSESENYAEWKLRILVSFRDNEKLVQLNAAQQSGGEKSVTTAVFLNSLQGLTNTPFRIVDEINQGMDSNNERLVHKMIVNKATTVEDASQYFLITPKLLTGLYYSEQMMVHCIFAGRWCPEGENKPEFLEMGVLQKYVS</sequence>
<dbReference type="GO" id="GO:0003697">
    <property type="term" value="F:single-stranded DNA binding"/>
    <property type="evidence" value="ECO:0007669"/>
    <property type="project" value="TreeGrafter"/>
</dbReference>
<dbReference type="PANTHER" id="PTHR45916">
    <property type="entry name" value="STRUCTURAL MAINTENANCE OF CHROMOSOMES PROTEIN 5"/>
    <property type="match status" value="1"/>
</dbReference>
<evidence type="ECO:0000313" key="6">
    <source>
        <dbReference type="EMBL" id="VEU23139.1"/>
    </source>
</evidence>
<dbReference type="FunCoup" id="A0A448YQC5">
    <property type="interactions" value="1017"/>
</dbReference>
<accession>A0A448YQC5</accession>
<dbReference type="InterPro" id="IPR003395">
    <property type="entry name" value="RecF/RecN/SMC_N"/>
</dbReference>
<name>A0A448YQC5_BRENA</name>
<dbReference type="Pfam" id="PF02463">
    <property type="entry name" value="SMC_N"/>
    <property type="match status" value="1"/>
</dbReference>
<dbReference type="GO" id="GO:0016887">
    <property type="term" value="F:ATP hydrolysis activity"/>
    <property type="evidence" value="ECO:0007669"/>
    <property type="project" value="InterPro"/>
</dbReference>
<dbReference type="SUPFAM" id="SSF52540">
    <property type="entry name" value="P-loop containing nucleoside triphosphate hydrolases"/>
    <property type="match status" value="2"/>
</dbReference>
<feature type="coiled-coil region" evidence="4">
    <location>
        <begin position="205"/>
        <end position="252"/>
    </location>
</feature>
<keyword evidence="3 4" id="KW-0175">Coiled coil</keyword>
<evidence type="ECO:0000256" key="3">
    <source>
        <dbReference type="ARBA" id="ARBA00023054"/>
    </source>
</evidence>
<keyword evidence="7" id="KW-1185">Reference proteome</keyword>
<dbReference type="OrthoDB" id="10254973at2759"/>
<gene>
    <name evidence="6" type="ORF">BRENAR_LOCUS3870</name>
</gene>
<evidence type="ECO:0000313" key="7">
    <source>
        <dbReference type="Proteomes" id="UP000290900"/>
    </source>
</evidence>
<dbReference type="GO" id="GO:0000724">
    <property type="term" value="P:double-strand break repair via homologous recombination"/>
    <property type="evidence" value="ECO:0007669"/>
    <property type="project" value="TreeGrafter"/>
</dbReference>
<dbReference type="EMBL" id="CAACVR010000034">
    <property type="protein sequence ID" value="VEU23139.1"/>
    <property type="molecule type" value="Genomic_DNA"/>
</dbReference>
<protein>
    <recommendedName>
        <fullName evidence="2">Structural maintenance of chromosomes protein 5</fullName>
    </recommendedName>
</protein>
<feature type="coiled-coil region" evidence="4">
    <location>
        <begin position="293"/>
        <end position="355"/>
    </location>
</feature>
<dbReference type="Gene3D" id="3.40.50.300">
    <property type="entry name" value="P-loop containing nucleotide triphosphate hydrolases"/>
    <property type="match status" value="2"/>
</dbReference>
<comment type="similarity">
    <text evidence="1">Belongs to the SMC family. SMC5 subfamily.</text>
</comment>
<evidence type="ECO:0000256" key="1">
    <source>
        <dbReference type="ARBA" id="ARBA00010171"/>
    </source>
</evidence>
<dbReference type="Proteomes" id="UP000290900">
    <property type="component" value="Unassembled WGS sequence"/>
</dbReference>
<dbReference type="PANTHER" id="PTHR45916:SF1">
    <property type="entry name" value="STRUCTURAL MAINTENANCE OF CHROMOSOMES PROTEIN 5"/>
    <property type="match status" value="1"/>
</dbReference>
<dbReference type="InterPro" id="IPR027417">
    <property type="entry name" value="P-loop_NTPase"/>
</dbReference>
<evidence type="ECO:0000259" key="5">
    <source>
        <dbReference type="Pfam" id="PF02463"/>
    </source>
</evidence>
<feature type="coiled-coil region" evidence="4">
    <location>
        <begin position="794"/>
        <end position="846"/>
    </location>
</feature>
<feature type="domain" description="RecF/RecN/SMC N-terminal" evidence="5">
    <location>
        <begin position="36"/>
        <end position="1048"/>
    </location>
</feature>
<feature type="coiled-coil region" evidence="4">
    <location>
        <begin position="639"/>
        <end position="732"/>
    </location>
</feature>
<organism evidence="6 7">
    <name type="scientific">Brettanomyces naardenensis</name>
    <name type="common">Yeast</name>
    <dbReference type="NCBI Taxonomy" id="13370"/>
    <lineage>
        <taxon>Eukaryota</taxon>
        <taxon>Fungi</taxon>
        <taxon>Dikarya</taxon>
        <taxon>Ascomycota</taxon>
        <taxon>Saccharomycotina</taxon>
        <taxon>Pichiomycetes</taxon>
        <taxon>Pichiales</taxon>
        <taxon>Pichiaceae</taxon>
        <taxon>Brettanomyces</taxon>
    </lineage>
</organism>
<dbReference type="GO" id="GO:0005634">
    <property type="term" value="C:nucleus"/>
    <property type="evidence" value="ECO:0007669"/>
    <property type="project" value="TreeGrafter"/>
</dbReference>